<evidence type="ECO:0000313" key="2">
    <source>
        <dbReference type="Proteomes" id="UP000201646"/>
    </source>
</evidence>
<gene>
    <name evidence="1" type="ORF">ADP64_000040</name>
</gene>
<name>A0A0K2FHU5_9CAUD</name>
<proteinExistence type="predicted"/>
<dbReference type="Proteomes" id="UP000201646">
    <property type="component" value="Segment"/>
</dbReference>
<dbReference type="KEGG" id="vg:26798923"/>
<dbReference type="GeneID" id="26798923"/>
<evidence type="ECO:0000313" key="1">
    <source>
        <dbReference type="EMBL" id="ALA45430.1"/>
    </source>
</evidence>
<organism evidence="1 2">
    <name type="scientific">Achromobacter phage phiAxp-2</name>
    <dbReference type="NCBI Taxonomy" id="1664246"/>
    <lineage>
        <taxon>Viruses</taxon>
        <taxon>Duplodnaviria</taxon>
        <taxon>Heunggongvirae</taxon>
        <taxon>Uroviricota</taxon>
        <taxon>Caudoviricetes</taxon>
        <taxon>Casjensviridae</taxon>
        <taxon>Fengtaivirus</taxon>
        <taxon>Fengtaivirus Axp2</taxon>
    </lineage>
</organism>
<accession>A0A0K2FHU5</accession>
<sequence>MPAGIEYCQVASRIWYNSEAELQATPLPIVQQIEIENSKYERLCLGNKKTLQ</sequence>
<protein>
    <submittedName>
        <fullName evidence="1">Uncharacterized protein</fullName>
    </submittedName>
</protein>
<reference evidence="1" key="1">
    <citation type="submission" date="2015-09" db="EMBL/GenBank/DDBJ databases">
        <authorList>
            <person name="Zhao X."/>
        </authorList>
    </citation>
    <scope>NUCLEOTIDE SEQUENCE</scope>
</reference>
<dbReference type="EMBL" id="KT321316">
    <property type="protein sequence ID" value="ALA45430.1"/>
    <property type="molecule type" value="Genomic_DNA"/>
</dbReference>
<dbReference type="RefSeq" id="YP_009226458.1">
    <property type="nucleotide sequence ID" value="NC_029106.1"/>
</dbReference>
<keyword evidence="2" id="KW-1185">Reference proteome</keyword>